<dbReference type="PANTHER" id="PTHR37171:SF1">
    <property type="entry name" value="SERINE_THREONINE-PROTEIN KINASE YRZF-RELATED"/>
    <property type="match status" value="1"/>
</dbReference>
<keyword evidence="4" id="KW-1185">Reference proteome</keyword>
<feature type="compositionally biased region" description="Polar residues" evidence="1">
    <location>
        <begin position="440"/>
        <end position="451"/>
    </location>
</feature>
<dbReference type="STRING" id="356882.A0A423WUL1"/>
<feature type="region of interest" description="Disordered" evidence="1">
    <location>
        <begin position="173"/>
        <end position="231"/>
    </location>
</feature>
<reference evidence="3 4" key="1">
    <citation type="submission" date="2015-09" db="EMBL/GenBank/DDBJ databases">
        <title>Host preference determinants of Valsa canker pathogens revealed by comparative genomics.</title>
        <authorList>
            <person name="Yin Z."/>
            <person name="Huang L."/>
        </authorList>
    </citation>
    <scope>NUCLEOTIDE SEQUENCE [LARGE SCALE GENOMIC DNA]</scope>
    <source>
        <strain evidence="3 4">03-1</strain>
    </source>
</reference>
<comment type="caution">
    <text evidence="3">The sequence shown here is derived from an EMBL/GenBank/DDBJ whole genome shotgun (WGS) entry which is preliminary data.</text>
</comment>
<dbReference type="Gene3D" id="1.10.510.10">
    <property type="entry name" value="Transferase(Phosphotransferase) domain 1"/>
    <property type="match status" value="1"/>
</dbReference>
<name>A0A423WUL1_9PEZI</name>
<feature type="compositionally biased region" description="Polar residues" evidence="1">
    <location>
        <begin position="181"/>
        <end position="194"/>
    </location>
</feature>
<dbReference type="OrthoDB" id="5242703at2759"/>
<feature type="region of interest" description="Disordered" evidence="1">
    <location>
        <begin position="425"/>
        <end position="530"/>
    </location>
</feature>
<evidence type="ECO:0000256" key="1">
    <source>
        <dbReference type="SAM" id="MobiDB-lite"/>
    </source>
</evidence>
<feature type="domain" description="Protein kinase" evidence="2">
    <location>
        <begin position="653"/>
        <end position="850"/>
    </location>
</feature>
<evidence type="ECO:0000313" key="4">
    <source>
        <dbReference type="Proteomes" id="UP000283895"/>
    </source>
</evidence>
<dbReference type="PROSITE" id="PS50011">
    <property type="entry name" value="PROTEIN_KINASE_DOM"/>
    <property type="match status" value="1"/>
</dbReference>
<sequence length="850" mass="93468">MNDSYSPQGLEDYIASYAYISHHGITHKIDTHHATTTQGAITDPEGRLAPAELAPWHDGRDLLDDIFHCLRDLDTAENEASVRFPCRNHVEEKGHELSIINSEAAVHLFDVDTVYKPAKRIIDAALARPSMRAAISSVLRHRGYEAATPSTQGQGEVVFSPHSRTVTVPVHIAGQKRKRSPSVSDSEGTASNMGETMGETEQVRTEDEIRVSNDMTTNQPSRADVDSDDIRMKSGPGDYYCSFVSSLPRSVSSMPSSRLLIVGEAKAPHKLTRRLIESAVRGNNVTINIRQFIQHTENSSGGLRPPAGGLTAEPGDRLYSQDQRWLAAVATQIYSTLVAKKLRYGYITTGESYILLRIRPGHATAVDYLFLPALRQPASTRDNGQGDRAWLAATPLARLSCLALLSLFGDRDLTDEELVQAKSSKTSMIWQDPRHREQSLESGSLVSSVASGRTKGTDPDWTGSQDTMDDEDAMDNEAAFDAQGTQGPQGPQGTQGIQGTQGTPPQTPYSTHKRARCTNPSSDTRRVKRVRMSPLSASMASGITAPSLHHDDPHQPLECLTPPPEMQPLPQDSGKADDKVQNISIDVVPFCTSRCIQSMLHSTGTDLDSLCPNQATHQQHQRLQTLAQSVVTLPQFLPDPSNTEHDPPVLIRNPTANSIYTGQYGATSAIFKIRIEPGGYVLVAKAARSKDMIRRLEREERVYKKLRSLQGHVIPVCMGLVNITEDAIPGFAQFPTCLLLSWAGSSLLDYSRHDNPNLNSKRLRADVDEALTRVHGLGVLHQDAELRNLLITDSGVIVVDFERATTRGGFSRRAADKGNVETAFRRACDREREICLAQLDQWSQRMMGDC</sequence>
<accession>A0A423WUL1</accession>
<feature type="compositionally biased region" description="Basic and acidic residues" evidence="1">
    <location>
        <begin position="201"/>
        <end position="211"/>
    </location>
</feature>
<protein>
    <recommendedName>
        <fullName evidence="2">Protein kinase domain-containing protein</fullName>
    </recommendedName>
</protein>
<evidence type="ECO:0000259" key="2">
    <source>
        <dbReference type="PROSITE" id="PS50011"/>
    </source>
</evidence>
<gene>
    <name evidence="3" type="ORF">VMCG_03827</name>
</gene>
<dbReference type="GO" id="GO:0005524">
    <property type="term" value="F:ATP binding"/>
    <property type="evidence" value="ECO:0007669"/>
    <property type="project" value="InterPro"/>
</dbReference>
<dbReference type="SUPFAM" id="SSF56112">
    <property type="entry name" value="Protein kinase-like (PK-like)"/>
    <property type="match status" value="1"/>
</dbReference>
<dbReference type="EMBL" id="LKEA01000008">
    <property type="protein sequence ID" value="ROW07245.1"/>
    <property type="molecule type" value="Genomic_DNA"/>
</dbReference>
<proteinExistence type="predicted"/>
<evidence type="ECO:0000313" key="3">
    <source>
        <dbReference type="EMBL" id="ROW07245.1"/>
    </source>
</evidence>
<dbReference type="GO" id="GO:0004672">
    <property type="term" value="F:protein kinase activity"/>
    <property type="evidence" value="ECO:0007669"/>
    <property type="project" value="InterPro"/>
</dbReference>
<dbReference type="PANTHER" id="PTHR37171">
    <property type="entry name" value="SERINE/THREONINE-PROTEIN KINASE YRZF-RELATED"/>
    <property type="match status" value="1"/>
</dbReference>
<dbReference type="Proteomes" id="UP000283895">
    <property type="component" value="Unassembled WGS sequence"/>
</dbReference>
<dbReference type="InterPro" id="IPR000719">
    <property type="entry name" value="Prot_kinase_dom"/>
</dbReference>
<feature type="compositionally biased region" description="Low complexity" evidence="1">
    <location>
        <begin position="476"/>
        <end position="504"/>
    </location>
</feature>
<dbReference type="InterPro" id="IPR011009">
    <property type="entry name" value="Kinase-like_dom_sf"/>
</dbReference>
<dbReference type="InterPro" id="IPR052396">
    <property type="entry name" value="Meiotic_Drive_Suppr_Kinase"/>
</dbReference>
<organism evidence="3 4">
    <name type="scientific">Cytospora schulzeri</name>
    <dbReference type="NCBI Taxonomy" id="448051"/>
    <lineage>
        <taxon>Eukaryota</taxon>
        <taxon>Fungi</taxon>
        <taxon>Dikarya</taxon>
        <taxon>Ascomycota</taxon>
        <taxon>Pezizomycotina</taxon>
        <taxon>Sordariomycetes</taxon>
        <taxon>Sordariomycetidae</taxon>
        <taxon>Diaporthales</taxon>
        <taxon>Cytosporaceae</taxon>
        <taxon>Cytospora</taxon>
    </lineage>
</organism>
<dbReference type="AlphaFoldDB" id="A0A423WUL1"/>